<dbReference type="Gene3D" id="3.30.450.20">
    <property type="entry name" value="PAS domain"/>
    <property type="match status" value="1"/>
</dbReference>
<dbReference type="InterPro" id="IPR000700">
    <property type="entry name" value="PAS-assoc_C"/>
</dbReference>
<dbReference type="SUPFAM" id="SSF52172">
    <property type="entry name" value="CheY-like"/>
    <property type="match status" value="1"/>
</dbReference>
<feature type="coiled-coil region" evidence="17">
    <location>
        <begin position="77"/>
        <end position="156"/>
    </location>
</feature>
<dbReference type="PANTHER" id="PTHR43047">
    <property type="entry name" value="TWO-COMPONENT HISTIDINE PROTEIN KINASE"/>
    <property type="match status" value="1"/>
</dbReference>
<dbReference type="GO" id="GO:0009927">
    <property type="term" value="F:histidine phosphotransfer kinase activity"/>
    <property type="evidence" value="ECO:0007669"/>
    <property type="project" value="TreeGrafter"/>
</dbReference>
<evidence type="ECO:0000256" key="11">
    <source>
        <dbReference type="ARBA" id="ARBA00023012"/>
    </source>
</evidence>
<dbReference type="CDD" id="cd00130">
    <property type="entry name" value="PAS"/>
    <property type="match status" value="1"/>
</dbReference>
<dbReference type="InterPro" id="IPR040642">
    <property type="entry name" value="HKR_ArcB_TM"/>
</dbReference>
<accession>A0AAD0SFB3</accession>
<dbReference type="FunFam" id="1.10.287.130:FF:000016">
    <property type="entry name" value="Aerobic respiration control sensor protein"/>
    <property type="match status" value="1"/>
</dbReference>
<dbReference type="PROSITE" id="PS50110">
    <property type="entry name" value="RESPONSE_REGULATORY"/>
    <property type="match status" value="1"/>
</dbReference>
<dbReference type="InterPro" id="IPR035965">
    <property type="entry name" value="PAS-like_dom_sf"/>
</dbReference>
<keyword evidence="17" id="KW-0175">Coiled coil</keyword>
<dbReference type="InterPro" id="IPR027460">
    <property type="entry name" value="ArcB_TM_sf"/>
</dbReference>
<dbReference type="EC" id="2.7.13.3" evidence="13"/>
<dbReference type="PROSITE" id="PS50112">
    <property type="entry name" value="PAS"/>
    <property type="match status" value="1"/>
</dbReference>
<dbReference type="CDD" id="cd16922">
    <property type="entry name" value="HATPase_EvgS-ArcB-TorS-like"/>
    <property type="match status" value="1"/>
</dbReference>
<dbReference type="SMART" id="SM00448">
    <property type="entry name" value="REC"/>
    <property type="match status" value="1"/>
</dbReference>
<keyword evidence="8 13" id="KW-0418">Kinase</keyword>
<dbReference type="EMBL" id="CP023009">
    <property type="protein sequence ID" value="AXW86713.1"/>
    <property type="molecule type" value="Genomic_DNA"/>
</dbReference>
<feature type="domain" description="PAS" evidence="21">
    <location>
        <begin position="153"/>
        <end position="223"/>
    </location>
</feature>
<evidence type="ECO:0000256" key="14">
    <source>
        <dbReference type="PIRSR" id="PIRSR003182-50"/>
    </source>
</evidence>
<dbReference type="Gene3D" id="1.10.287.130">
    <property type="match status" value="1"/>
</dbReference>
<dbReference type="Pfam" id="PF02518">
    <property type="entry name" value="HATPase_c"/>
    <property type="match status" value="1"/>
</dbReference>
<evidence type="ECO:0000256" key="16">
    <source>
        <dbReference type="PROSITE-ProRule" id="PRU00169"/>
    </source>
</evidence>
<dbReference type="Gene3D" id="1.20.120.160">
    <property type="entry name" value="HPT domain"/>
    <property type="match status" value="1"/>
</dbReference>
<dbReference type="InterPro" id="IPR004358">
    <property type="entry name" value="Sig_transdc_His_kin-like_C"/>
</dbReference>
<dbReference type="InterPro" id="IPR003594">
    <property type="entry name" value="HATPase_dom"/>
</dbReference>
<dbReference type="PROSITE" id="PS50109">
    <property type="entry name" value="HIS_KIN"/>
    <property type="match status" value="1"/>
</dbReference>
<keyword evidence="9 13" id="KW-0067">ATP-binding</keyword>
<dbReference type="GO" id="GO:0005524">
    <property type="term" value="F:ATP binding"/>
    <property type="evidence" value="ECO:0007669"/>
    <property type="project" value="UniProtKB-UniRule"/>
</dbReference>
<dbReference type="GO" id="GO:0006355">
    <property type="term" value="P:regulation of DNA-templated transcription"/>
    <property type="evidence" value="ECO:0007669"/>
    <property type="project" value="InterPro"/>
</dbReference>
<evidence type="ECO:0000256" key="1">
    <source>
        <dbReference type="ARBA" id="ARBA00000085"/>
    </source>
</evidence>
<evidence type="ECO:0000256" key="4">
    <source>
        <dbReference type="ARBA" id="ARBA00022519"/>
    </source>
</evidence>
<keyword evidence="4 13" id="KW-0997">Cell inner membrane</keyword>
<feature type="domain" description="Histidine kinase" evidence="19">
    <location>
        <begin position="289"/>
        <end position="507"/>
    </location>
</feature>
<comment type="catalytic activity">
    <reaction evidence="1 13">
        <text>ATP + protein L-histidine = ADP + protein N-phospho-L-histidine.</text>
        <dbReference type="EC" id="2.7.13.3"/>
    </reaction>
</comment>
<keyword evidence="25" id="KW-1185">Reference proteome</keyword>
<evidence type="ECO:0000259" key="23">
    <source>
        <dbReference type="PROSITE" id="PS50894"/>
    </source>
</evidence>
<evidence type="ECO:0000259" key="21">
    <source>
        <dbReference type="PROSITE" id="PS50112"/>
    </source>
</evidence>
<dbReference type="InterPro" id="IPR000014">
    <property type="entry name" value="PAS"/>
</dbReference>
<keyword evidence="7 18" id="KW-0812">Transmembrane</keyword>
<dbReference type="SUPFAM" id="SSF55785">
    <property type="entry name" value="PYP-like sensor domain (PAS domain)"/>
    <property type="match status" value="1"/>
</dbReference>
<dbReference type="PROSITE" id="PS50113">
    <property type="entry name" value="PAC"/>
    <property type="match status" value="1"/>
</dbReference>
<keyword evidence="10 18" id="KW-1133">Transmembrane helix</keyword>
<dbReference type="Gene3D" id="1.10.287.970">
    <property type="entry name" value="His Kinase A (phosphoacceptor) domain"/>
    <property type="match status" value="1"/>
</dbReference>
<dbReference type="NCBIfam" id="TIGR00229">
    <property type="entry name" value="sensory_box"/>
    <property type="match status" value="1"/>
</dbReference>
<evidence type="ECO:0000259" key="19">
    <source>
        <dbReference type="PROSITE" id="PS50109"/>
    </source>
</evidence>
<dbReference type="Proteomes" id="UP000263881">
    <property type="component" value="Chromosome"/>
</dbReference>
<dbReference type="InterPro" id="IPR036890">
    <property type="entry name" value="HATPase_C_sf"/>
</dbReference>
<dbReference type="InterPro" id="IPR008207">
    <property type="entry name" value="Sig_transdc_His_kin_Hpt_dom"/>
</dbReference>
<dbReference type="PROSITE" id="PS50894">
    <property type="entry name" value="HPT"/>
    <property type="match status" value="1"/>
</dbReference>
<dbReference type="FunFam" id="3.30.565.10:FF:000010">
    <property type="entry name" value="Sensor histidine kinase RcsC"/>
    <property type="match status" value="1"/>
</dbReference>
<dbReference type="InterPro" id="IPR013767">
    <property type="entry name" value="PAS_fold"/>
</dbReference>
<name>A0AAD0SFB3_9GAMM</name>
<keyword evidence="13" id="KW-0805">Transcription regulation</keyword>
<feature type="transmembrane region" description="Helical" evidence="18">
    <location>
        <begin position="20"/>
        <end position="46"/>
    </location>
</feature>
<dbReference type="InterPro" id="IPR005467">
    <property type="entry name" value="His_kinase_dom"/>
</dbReference>
<evidence type="ECO:0000256" key="8">
    <source>
        <dbReference type="ARBA" id="ARBA00022777"/>
    </source>
</evidence>
<dbReference type="Gene3D" id="3.30.565.10">
    <property type="entry name" value="Histidine kinase-like ATPase, C-terminal domain"/>
    <property type="match status" value="1"/>
</dbReference>
<dbReference type="AlphaFoldDB" id="A0AAD0SFB3"/>
<proteinExistence type="predicted"/>
<reference evidence="24 25" key="1">
    <citation type="submission" date="2017-08" db="EMBL/GenBank/DDBJ databases">
        <title>Comparative genomics of bacteria isolated from necrotic lesions of AOD affected trees.</title>
        <authorList>
            <person name="Doonan J."/>
            <person name="Denman S."/>
            <person name="McDonald J.E."/>
        </authorList>
    </citation>
    <scope>NUCLEOTIDE SEQUENCE [LARGE SCALE GENOMIC DNA]</scope>
    <source>
        <strain evidence="24 25">477</strain>
    </source>
</reference>
<dbReference type="GO" id="GO:0000155">
    <property type="term" value="F:phosphorelay sensor kinase activity"/>
    <property type="evidence" value="ECO:0007669"/>
    <property type="project" value="UniProtKB-UniRule"/>
</dbReference>
<feature type="modified residue" description="Phosphohistidine" evidence="14 15">
    <location>
        <position position="720"/>
    </location>
</feature>
<dbReference type="Pfam" id="PF00512">
    <property type="entry name" value="HisKA"/>
    <property type="match status" value="1"/>
</dbReference>
<dbReference type="PRINTS" id="PR00344">
    <property type="entry name" value="BCTRLSENSOR"/>
</dbReference>
<keyword evidence="11 13" id="KW-0902">Two-component regulatory system</keyword>
<evidence type="ECO:0000313" key="24">
    <source>
        <dbReference type="EMBL" id="AXW86713.1"/>
    </source>
</evidence>
<sequence length="781" mass="87911">MKQIRLLAQYYVDLMVRLGLVRFSILLASALVLLALVVQMAVTMLLSGQVERIDVVRSIFFGLLITPWAVYFLSVVVKQLEESRQRLSRLVAKLEVMRHRDQELNAKLQNNIAQLNQEITDRIKAEESRLEMLSKLREEMARREQAQVELEQQSALLRSFLDASPDLVYYRNENKAFSGCNRAMELLLGKSQKQMIGLTPFDVYPQDIAAKVVETDEKVFRHNVSLTYEQWLVYPDGRKSCFELRKVPFYDRQGKRHGLMGFGRDITERKRYQDALEKASREKTTFISTISHELRTPLNGIVGLSRILLDTHLEAEQRKYLKTIHVSAITLGNIFNDVIEMDKQERRKVQLDNQQVDFIGFVADLENLGGLLAEPKGLQLEMDLQQPLPKSIITDGTRLRQILWNLLSNAVKFTQSGKVVIRVGHDQNTGLRFEVADSGMGIPDDELEKIFSMYYQVKDQNGGKPATGTGIGLAVSKRLAQNMGGDIQVTSKLGEGSCFTLTVSAPKVEEAETNENGDETMPLPALHVLLVEDIELNVVVARSVLEKLGSSVDVAMTGQEALAMFDPDEFDLVLLDIQLPDMTGLDVARELRVRYGQQTLPPLVALTANVLKDKKDYLDAGMDDVLSKPLAVPALTAIIKRYWDAPETGVLDAVVEATTDASAVESMLDVAMLQQYLDLVGPSLIHQSLDMFEQMMPGYLEVLESNMTARDQKGIAEEGHKIKGAAGSVGLRHLQQVAQQIQTTTLPAWWDNVHEWIDELKQDWRHDVDVLKAWVAKAEKK</sequence>
<dbReference type="NCBIfam" id="NF008302">
    <property type="entry name" value="PRK11091.1"/>
    <property type="match status" value="1"/>
</dbReference>
<dbReference type="CDD" id="cd17546">
    <property type="entry name" value="REC_hyHK_CKI1_RcsC-like"/>
    <property type="match status" value="1"/>
</dbReference>
<protein>
    <recommendedName>
        <fullName evidence="13">Aerobic respiration control sensor protein</fullName>
        <ecNumber evidence="13">2.7.13.3</ecNumber>
    </recommendedName>
</protein>
<dbReference type="SUPFAM" id="SSF55874">
    <property type="entry name" value="ATPase domain of HSP90 chaperone/DNA topoisomerase II/histidine kinase"/>
    <property type="match status" value="1"/>
</dbReference>
<dbReference type="SMART" id="SM00073">
    <property type="entry name" value="HPT"/>
    <property type="match status" value="1"/>
</dbReference>
<feature type="domain" description="HPt" evidence="23">
    <location>
        <begin position="681"/>
        <end position="774"/>
    </location>
</feature>
<dbReference type="InterPro" id="IPR003661">
    <property type="entry name" value="HisK_dim/P_dom"/>
</dbReference>
<evidence type="ECO:0000256" key="9">
    <source>
        <dbReference type="ARBA" id="ARBA00022840"/>
    </source>
</evidence>
<keyword evidence="12 13" id="KW-0472">Membrane</keyword>
<evidence type="ECO:0000256" key="6">
    <source>
        <dbReference type="ARBA" id="ARBA00022679"/>
    </source>
</evidence>
<evidence type="ECO:0000256" key="12">
    <source>
        <dbReference type="ARBA" id="ARBA00023136"/>
    </source>
</evidence>
<dbReference type="InterPro" id="IPR011006">
    <property type="entry name" value="CheY-like_superfamily"/>
</dbReference>
<dbReference type="SUPFAM" id="SSF47384">
    <property type="entry name" value="Homodimeric domain of signal transducing histidine kinase"/>
    <property type="match status" value="1"/>
</dbReference>
<dbReference type="KEGG" id="lbq:CKQ53_06720"/>
<dbReference type="FunFam" id="3.40.50.2300:FF:000107">
    <property type="entry name" value="Aerobic respiration control sensor protein"/>
    <property type="match status" value="1"/>
</dbReference>
<dbReference type="SMART" id="SM00387">
    <property type="entry name" value="HATPase_c"/>
    <property type="match status" value="1"/>
</dbReference>
<dbReference type="SMART" id="SM00091">
    <property type="entry name" value="PAS"/>
    <property type="match status" value="1"/>
</dbReference>
<feature type="domain" description="Response regulatory" evidence="20">
    <location>
        <begin position="527"/>
        <end position="643"/>
    </location>
</feature>
<evidence type="ECO:0000256" key="18">
    <source>
        <dbReference type="SAM" id="Phobius"/>
    </source>
</evidence>
<feature type="modified residue" description="4-aspartylphosphate" evidence="14 16">
    <location>
        <position position="576"/>
    </location>
</feature>
<evidence type="ECO:0000256" key="17">
    <source>
        <dbReference type="SAM" id="Coils"/>
    </source>
</evidence>
<keyword evidence="5 14" id="KW-0597">Phosphoprotein</keyword>
<dbReference type="SUPFAM" id="SSF47226">
    <property type="entry name" value="Histidine-containing phosphotransfer domain, HPT domain"/>
    <property type="match status" value="1"/>
</dbReference>
<dbReference type="InterPro" id="IPR001789">
    <property type="entry name" value="Sig_transdc_resp-reg_receiver"/>
</dbReference>
<evidence type="ECO:0000256" key="5">
    <source>
        <dbReference type="ARBA" id="ARBA00022553"/>
    </source>
</evidence>
<dbReference type="Pfam" id="PF00989">
    <property type="entry name" value="PAS"/>
    <property type="match status" value="1"/>
</dbReference>
<dbReference type="FunFam" id="3.30.450.20:FF:000032">
    <property type="entry name" value="Aerobic respiration control sensor protein"/>
    <property type="match status" value="1"/>
</dbReference>
<dbReference type="InterPro" id="IPR036641">
    <property type="entry name" value="HPT_dom_sf"/>
</dbReference>
<dbReference type="InterPro" id="IPR014409">
    <property type="entry name" value="Sig_transdc_His_kin_hyb_ArcB"/>
</dbReference>
<evidence type="ECO:0000313" key="25">
    <source>
        <dbReference type="Proteomes" id="UP000263881"/>
    </source>
</evidence>
<dbReference type="RefSeq" id="WP_094118154.1">
    <property type="nucleotide sequence ID" value="NZ_CP023009.1"/>
</dbReference>
<evidence type="ECO:0000259" key="20">
    <source>
        <dbReference type="PROSITE" id="PS50110"/>
    </source>
</evidence>
<dbReference type="PANTHER" id="PTHR43047:SF69">
    <property type="entry name" value="HISTIDINE KINASE CONTAINING CHEY-HOMOLOGOUS RECEIVER DOMAIN-RELATED"/>
    <property type="match status" value="1"/>
</dbReference>
<dbReference type="SMART" id="SM00388">
    <property type="entry name" value="HisKA"/>
    <property type="match status" value="1"/>
</dbReference>
<comment type="PTM">
    <text evidence="14">Activation requires a sequential transfer of a phosphate group from a His in the primary transmitter domain, to an Asp in the receiver domain and to a His in the secondary transmitter domain.</text>
</comment>
<dbReference type="Pfam" id="PF18415">
    <property type="entry name" value="HKR_ArcB_TM"/>
    <property type="match status" value="1"/>
</dbReference>
<evidence type="ECO:0000256" key="13">
    <source>
        <dbReference type="PIRNR" id="PIRNR003182"/>
    </source>
</evidence>
<dbReference type="GO" id="GO:0005886">
    <property type="term" value="C:plasma membrane"/>
    <property type="evidence" value="ECO:0007669"/>
    <property type="project" value="UniProtKB-SubCell"/>
</dbReference>
<evidence type="ECO:0000256" key="3">
    <source>
        <dbReference type="ARBA" id="ARBA00022475"/>
    </source>
</evidence>
<evidence type="ECO:0000256" key="15">
    <source>
        <dbReference type="PROSITE-ProRule" id="PRU00110"/>
    </source>
</evidence>
<keyword evidence="13" id="KW-0804">Transcription</keyword>
<dbReference type="CDD" id="cd00082">
    <property type="entry name" value="HisKA"/>
    <property type="match status" value="1"/>
</dbReference>
<dbReference type="InterPro" id="IPR036097">
    <property type="entry name" value="HisK_dim/P_sf"/>
</dbReference>
<evidence type="ECO:0000259" key="22">
    <source>
        <dbReference type="PROSITE" id="PS50113"/>
    </source>
</evidence>
<comment type="subcellular location">
    <subcellularLocation>
        <location evidence="2 13">Cell inner membrane</location>
        <topology evidence="2 13">Multi-pass membrane protein</topology>
    </subcellularLocation>
</comment>
<dbReference type="CDD" id="cd00088">
    <property type="entry name" value="HPT"/>
    <property type="match status" value="1"/>
</dbReference>
<dbReference type="Pfam" id="PF01627">
    <property type="entry name" value="Hpt"/>
    <property type="match status" value="1"/>
</dbReference>
<evidence type="ECO:0000256" key="10">
    <source>
        <dbReference type="ARBA" id="ARBA00022989"/>
    </source>
</evidence>
<evidence type="ECO:0000256" key="7">
    <source>
        <dbReference type="ARBA" id="ARBA00022692"/>
    </source>
</evidence>
<gene>
    <name evidence="24" type="ORF">CKQ53_06720</name>
</gene>
<dbReference type="PIRSF" id="PIRSF003182">
    <property type="entry name" value="ArcB"/>
    <property type="match status" value="1"/>
</dbReference>
<feature type="modified residue" description="Phosphohistidine; by autocatalysis" evidence="14">
    <location>
        <position position="292"/>
    </location>
</feature>
<keyword evidence="13" id="KW-0547">Nucleotide-binding</keyword>
<keyword evidence="3 13" id="KW-1003">Cell membrane</keyword>
<organism evidence="24 25">
    <name type="scientific">Lonsdalea britannica</name>
    <dbReference type="NCBI Taxonomy" id="1082704"/>
    <lineage>
        <taxon>Bacteria</taxon>
        <taxon>Pseudomonadati</taxon>
        <taxon>Pseudomonadota</taxon>
        <taxon>Gammaproteobacteria</taxon>
        <taxon>Enterobacterales</taxon>
        <taxon>Pectobacteriaceae</taxon>
        <taxon>Lonsdalea</taxon>
    </lineage>
</organism>
<feature type="domain" description="PAC" evidence="22">
    <location>
        <begin position="226"/>
        <end position="278"/>
    </location>
</feature>
<dbReference type="Pfam" id="PF00072">
    <property type="entry name" value="Response_reg"/>
    <property type="match status" value="1"/>
</dbReference>
<dbReference type="Gene3D" id="3.40.50.2300">
    <property type="match status" value="1"/>
</dbReference>
<evidence type="ECO:0000256" key="2">
    <source>
        <dbReference type="ARBA" id="ARBA00004429"/>
    </source>
</evidence>
<keyword evidence="6 13" id="KW-0808">Transferase</keyword>
<feature type="transmembrane region" description="Helical" evidence="18">
    <location>
        <begin position="58"/>
        <end position="77"/>
    </location>
</feature>